<accession>A0A7S2ULH8</accession>
<dbReference type="GO" id="GO:0006310">
    <property type="term" value="P:DNA recombination"/>
    <property type="evidence" value="ECO:0007669"/>
    <property type="project" value="InterPro"/>
</dbReference>
<evidence type="ECO:0000256" key="8">
    <source>
        <dbReference type="ARBA" id="ARBA00023242"/>
    </source>
</evidence>
<evidence type="ECO:0000256" key="9">
    <source>
        <dbReference type="RuleBase" id="RU364130"/>
    </source>
</evidence>
<dbReference type="FunFam" id="2.40.50.140:FF:000090">
    <property type="entry name" value="Replication protein A subunit"/>
    <property type="match status" value="1"/>
</dbReference>
<dbReference type="GO" id="GO:0008270">
    <property type="term" value="F:zinc ion binding"/>
    <property type="evidence" value="ECO:0007669"/>
    <property type="project" value="UniProtKB-KW"/>
</dbReference>
<dbReference type="NCBIfam" id="TIGR00617">
    <property type="entry name" value="rpa1"/>
    <property type="match status" value="1"/>
</dbReference>
<dbReference type="SUPFAM" id="SSF50249">
    <property type="entry name" value="Nucleic acid-binding proteins"/>
    <property type="match status" value="4"/>
</dbReference>
<evidence type="ECO:0000259" key="11">
    <source>
        <dbReference type="Pfam" id="PF01336"/>
    </source>
</evidence>
<evidence type="ECO:0000256" key="5">
    <source>
        <dbReference type="ARBA" id="ARBA00022771"/>
    </source>
</evidence>
<dbReference type="InterPro" id="IPR004591">
    <property type="entry name" value="Rfa1"/>
</dbReference>
<evidence type="ECO:0000256" key="7">
    <source>
        <dbReference type="ARBA" id="ARBA00023125"/>
    </source>
</evidence>
<keyword evidence="6 9" id="KW-0862">Zinc</keyword>
<dbReference type="PANTHER" id="PTHR47165:SF4">
    <property type="entry name" value="OS03G0429900 PROTEIN"/>
    <property type="match status" value="1"/>
</dbReference>
<evidence type="ECO:0000313" key="15">
    <source>
        <dbReference type="EMBL" id="CAD9821323.1"/>
    </source>
</evidence>
<keyword evidence="8 9" id="KW-0539">Nucleus</keyword>
<evidence type="ECO:0000259" key="12">
    <source>
        <dbReference type="Pfam" id="PF04057"/>
    </source>
</evidence>
<dbReference type="FunFam" id="2.40.50.140:FF:000041">
    <property type="entry name" value="Replication protein A subunit"/>
    <property type="match status" value="1"/>
</dbReference>
<feature type="compositionally biased region" description="Polar residues" evidence="10">
    <location>
        <begin position="141"/>
        <end position="160"/>
    </location>
</feature>
<evidence type="ECO:0000256" key="6">
    <source>
        <dbReference type="ARBA" id="ARBA00022833"/>
    </source>
</evidence>
<keyword evidence="7 9" id="KW-0238">DNA-binding</keyword>
<dbReference type="Pfam" id="PF04057">
    <property type="entry name" value="Rep-A_N"/>
    <property type="match status" value="1"/>
</dbReference>
<dbReference type="Gene3D" id="2.40.50.140">
    <property type="entry name" value="Nucleic acid-binding proteins"/>
    <property type="match status" value="4"/>
</dbReference>
<feature type="region of interest" description="Disordered" evidence="10">
    <location>
        <begin position="118"/>
        <end position="178"/>
    </location>
</feature>
<feature type="domain" description="Replication protein A OB" evidence="14">
    <location>
        <begin position="322"/>
        <end position="414"/>
    </location>
</feature>
<dbReference type="Pfam" id="PF08646">
    <property type="entry name" value="Rep_fac-A_C"/>
    <property type="match status" value="1"/>
</dbReference>
<feature type="compositionally biased region" description="Low complexity" evidence="10">
    <location>
        <begin position="120"/>
        <end position="132"/>
    </location>
</feature>
<keyword evidence="4 9" id="KW-0479">Metal-binding</keyword>
<dbReference type="InterPro" id="IPR031657">
    <property type="entry name" value="REPA_OB_2"/>
</dbReference>
<keyword evidence="3 9" id="KW-0235">DNA replication</keyword>
<dbReference type="Pfam" id="PF16900">
    <property type="entry name" value="REPA_OB_2"/>
    <property type="match status" value="1"/>
</dbReference>
<comment type="subcellular location">
    <subcellularLocation>
        <location evidence="1 9">Nucleus</location>
    </subcellularLocation>
</comment>
<dbReference type="FunFam" id="2.40.50.140:FF:000117">
    <property type="entry name" value="Replication protein A subunit"/>
    <property type="match status" value="1"/>
</dbReference>
<protein>
    <recommendedName>
        <fullName evidence="9">Replication protein A subunit</fullName>
    </recommendedName>
</protein>
<dbReference type="CDD" id="cd04475">
    <property type="entry name" value="RPA1_DBD_B"/>
    <property type="match status" value="1"/>
</dbReference>
<feature type="domain" description="Replication factor A C-terminal" evidence="13">
    <location>
        <begin position="481"/>
        <end position="636"/>
    </location>
</feature>
<comment type="similarity">
    <text evidence="2 9">Belongs to the replication factor A protein 1 family.</text>
</comment>
<dbReference type="CDD" id="cd04477">
    <property type="entry name" value="RPA1N"/>
    <property type="match status" value="1"/>
</dbReference>
<dbReference type="CDD" id="cd04474">
    <property type="entry name" value="RPA1_DBD_A"/>
    <property type="match status" value="1"/>
</dbReference>
<evidence type="ECO:0000259" key="13">
    <source>
        <dbReference type="Pfam" id="PF08646"/>
    </source>
</evidence>
<dbReference type="FunFam" id="2.40.50.140:FF:000064">
    <property type="entry name" value="Replication protein A subunit"/>
    <property type="match status" value="1"/>
</dbReference>
<dbReference type="GO" id="GO:0005634">
    <property type="term" value="C:nucleus"/>
    <property type="evidence" value="ECO:0007669"/>
    <property type="project" value="UniProtKB-SubCell"/>
</dbReference>
<dbReference type="InterPro" id="IPR047192">
    <property type="entry name" value="Euk_RPA1_DBD_C"/>
</dbReference>
<evidence type="ECO:0000256" key="2">
    <source>
        <dbReference type="ARBA" id="ARBA00005690"/>
    </source>
</evidence>
<dbReference type="InterPro" id="IPR004365">
    <property type="entry name" value="NA-bd_OB_tRNA"/>
</dbReference>
<proteinExistence type="inferred from homology"/>
<feature type="compositionally biased region" description="Polar residues" evidence="10">
    <location>
        <begin position="436"/>
        <end position="447"/>
    </location>
</feature>
<feature type="region of interest" description="Disordered" evidence="10">
    <location>
        <begin position="436"/>
        <end position="455"/>
    </location>
</feature>
<feature type="domain" description="Replication factor-A protein 1 N-terminal" evidence="12">
    <location>
        <begin position="3"/>
        <end position="101"/>
    </location>
</feature>
<evidence type="ECO:0000256" key="4">
    <source>
        <dbReference type="ARBA" id="ARBA00022723"/>
    </source>
</evidence>
<feature type="domain" description="OB" evidence="11">
    <location>
        <begin position="213"/>
        <end position="282"/>
    </location>
</feature>
<dbReference type="AlphaFoldDB" id="A0A7S2ULH8"/>
<dbReference type="EMBL" id="HBHQ01019593">
    <property type="protein sequence ID" value="CAD9821323.1"/>
    <property type="molecule type" value="Transcribed_RNA"/>
</dbReference>
<dbReference type="CDD" id="cd04476">
    <property type="entry name" value="RPA1_DBD_C"/>
    <property type="match status" value="1"/>
</dbReference>
<evidence type="ECO:0000256" key="1">
    <source>
        <dbReference type="ARBA" id="ARBA00004123"/>
    </source>
</evidence>
<dbReference type="InterPro" id="IPR012340">
    <property type="entry name" value="NA-bd_OB-fold"/>
</dbReference>
<evidence type="ECO:0000256" key="3">
    <source>
        <dbReference type="ARBA" id="ARBA00022705"/>
    </source>
</evidence>
<sequence>MSLTHGAVRTLATADQADPSYQPVLQVIHVKAVGGGGASERFRAIFSDGQNFVQGMLATQLNPLVHSGEIQENSVIAVKEFMKNVVQGRTVIIVLKLEVITANPGQRFGDPKDIEKENIQQSSGGAAPAAQPMYGNRPTPVESTTSGGMYNQSTQPTNTYGAGSKGGSSGANPYGATGRFGGSGSAPIVRSSNPASGDNYTPISQLNIYQNRWTIKGRVTSKSAIRTWSNAKGDGSLFSIDILDASATDVRATFFKEAVDKFFNTLEVDKVYTFTGGRLKTANIQYNTCKSGFEITFDQNAEIHLDNDTGEIQQQTFEFVQIAQLEQVEPGKYVDILAVVKSVGEVGSIVSKKSGQELKKCELVLVDDSAVEVTLTVWGEEATKAQALYGNSPIVGFKRSRVSDFGGRSLSANSAVVNPRLPETERVRAWWQSVGSNSANPTRSLSSAGGKGGRLPAFDERKTVSSIKNEHMGQNTDKPDWVSFKGTFNFIKKDKDGGAWYPACANAGEPCKNRFKVTQTADGNWYCDKCQGTYPNCVRRFIFSATITDDTSTTWVSIFNEQAEVLLGGVTADDVYKNTHENHDQDAYDAFFSKATFTDWVFNCKVRQEFMNDEARVKTQIQSLHPMDYVQESRNLLQAIAQF</sequence>
<dbReference type="GO" id="GO:0006260">
    <property type="term" value="P:DNA replication"/>
    <property type="evidence" value="ECO:0007669"/>
    <property type="project" value="UniProtKB-KW"/>
</dbReference>
<keyword evidence="5 9" id="KW-0863">Zinc-finger</keyword>
<dbReference type="PANTHER" id="PTHR47165">
    <property type="entry name" value="OS03G0429900 PROTEIN"/>
    <property type="match status" value="1"/>
</dbReference>
<dbReference type="InterPro" id="IPR013955">
    <property type="entry name" value="Rep_factor-A_C"/>
</dbReference>
<gene>
    <name evidence="15" type="ORF">ASEP1449_LOCUS13157</name>
</gene>
<dbReference type="GO" id="GO:0006281">
    <property type="term" value="P:DNA repair"/>
    <property type="evidence" value="ECO:0007669"/>
    <property type="project" value="InterPro"/>
</dbReference>
<evidence type="ECO:0000256" key="10">
    <source>
        <dbReference type="SAM" id="MobiDB-lite"/>
    </source>
</evidence>
<dbReference type="GO" id="GO:0003677">
    <property type="term" value="F:DNA binding"/>
    <property type="evidence" value="ECO:0007669"/>
    <property type="project" value="UniProtKB-KW"/>
</dbReference>
<reference evidence="15" key="1">
    <citation type="submission" date="2021-01" db="EMBL/GenBank/DDBJ databases">
        <authorList>
            <person name="Corre E."/>
            <person name="Pelletier E."/>
            <person name="Niang G."/>
            <person name="Scheremetjew M."/>
            <person name="Finn R."/>
            <person name="Kale V."/>
            <person name="Holt S."/>
            <person name="Cochrane G."/>
            <person name="Meng A."/>
            <person name="Brown T."/>
            <person name="Cohen L."/>
        </authorList>
    </citation>
    <scope>NUCLEOTIDE SEQUENCE</scope>
    <source>
        <strain evidence="15">CCMP2084</strain>
    </source>
</reference>
<organism evidence="15">
    <name type="scientific">Attheya septentrionalis</name>
    <dbReference type="NCBI Taxonomy" id="420275"/>
    <lineage>
        <taxon>Eukaryota</taxon>
        <taxon>Sar</taxon>
        <taxon>Stramenopiles</taxon>
        <taxon>Ochrophyta</taxon>
        <taxon>Bacillariophyta</taxon>
        <taxon>Coscinodiscophyceae</taxon>
        <taxon>Chaetocerotophycidae</taxon>
        <taxon>Chaetocerotales</taxon>
        <taxon>Attheyaceae</taxon>
        <taxon>Attheya</taxon>
    </lineage>
</organism>
<evidence type="ECO:0000259" key="14">
    <source>
        <dbReference type="Pfam" id="PF16900"/>
    </source>
</evidence>
<dbReference type="Pfam" id="PF01336">
    <property type="entry name" value="tRNA_anti-codon"/>
    <property type="match status" value="1"/>
</dbReference>
<name>A0A7S2ULH8_9STRA</name>
<dbReference type="InterPro" id="IPR007199">
    <property type="entry name" value="Rep_factor-A_N"/>
</dbReference>